<dbReference type="AlphaFoldDB" id="A0AAD1REW8"/>
<proteinExistence type="predicted"/>
<dbReference type="EMBL" id="OW240913">
    <property type="protein sequence ID" value="CAH2251659.1"/>
    <property type="molecule type" value="Genomic_DNA"/>
</dbReference>
<reference evidence="2" key="1">
    <citation type="submission" date="2022-03" db="EMBL/GenBank/DDBJ databases">
        <authorList>
            <person name="Alioto T."/>
            <person name="Alioto T."/>
            <person name="Gomez Garrido J."/>
        </authorList>
    </citation>
    <scope>NUCLEOTIDE SEQUENCE</scope>
</reference>
<keyword evidence="3" id="KW-1185">Reference proteome</keyword>
<dbReference type="Proteomes" id="UP001295444">
    <property type="component" value="Chromosome 02"/>
</dbReference>
<protein>
    <submittedName>
        <fullName evidence="2">Uncharacterized protein</fullName>
    </submittedName>
</protein>
<feature type="region of interest" description="Disordered" evidence="1">
    <location>
        <begin position="141"/>
        <end position="186"/>
    </location>
</feature>
<evidence type="ECO:0000313" key="2">
    <source>
        <dbReference type="EMBL" id="CAH2251659.1"/>
    </source>
</evidence>
<gene>
    <name evidence="2" type="ORF">PECUL_23A006608</name>
</gene>
<sequence length="186" mass="20144">MIRDQNTHCGLPKRWTKWRGDTAGLPATRCQSAITDPIPPRTGEGYPDPTWGRSDYEAQRTHRTPSTDTATIAASDRHQQTTQIVQQPLSLETYRAQGTSVPTSRIAHVEAAAAVTAYPSSELGAHKEEILHSLPYTQGDRAPADPCAHNPGDGINGNWARAPTKASGRRQAAPGRSDTTALERIS</sequence>
<accession>A0AAD1REW8</accession>
<organism evidence="2 3">
    <name type="scientific">Pelobates cultripes</name>
    <name type="common">Western spadefoot toad</name>
    <dbReference type="NCBI Taxonomy" id="61616"/>
    <lineage>
        <taxon>Eukaryota</taxon>
        <taxon>Metazoa</taxon>
        <taxon>Chordata</taxon>
        <taxon>Craniata</taxon>
        <taxon>Vertebrata</taxon>
        <taxon>Euteleostomi</taxon>
        <taxon>Amphibia</taxon>
        <taxon>Batrachia</taxon>
        <taxon>Anura</taxon>
        <taxon>Pelobatoidea</taxon>
        <taxon>Pelobatidae</taxon>
        <taxon>Pelobates</taxon>
    </lineage>
</organism>
<name>A0AAD1REW8_PELCU</name>
<feature type="region of interest" description="Disordered" evidence="1">
    <location>
        <begin position="32"/>
        <end position="79"/>
    </location>
</feature>
<evidence type="ECO:0000256" key="1">
    <source>
        <dbReference type="SAM" id="MobiDB-lite"/>
    </source>
</evidence>
<evidence type="ECO:0000313" key="3">
    <source>
        <dbReference type="Proteomes" id="UP001295444"/>
    </source>
</evidence>